<dbReference type="OrthoDB" id="197007at2"/>
<accession>A0A1G6VKK5</accession>
<dbReference type="Proteomes" id="UP000199628">
    <property type="component" value="Unassembled WGS sequence"/>
</dbReference>
<evidence type="ECO:0000313" key="5">
    <source>
        <dbReference type="Proteomes" id="UP000199628"/>
    </source>
</evidence>
<gene>
    <name evidence="4" type="ORF">SAMN04488239_10886</name>
</gene>
<protein>
    <submittedName>
        <fullName evidence="4">SLBB domain-containing protein</fullName>
    </submittedName>
</protein>
<proteinExistence type="predicted"/>
<dbReference type="Pfam" id="PF25994">
    <property type="entry name" value="HH_AprE"/>
    <property type="match status" value="1"/>
</dbReference>
<dbReference type="InterPro" id="IPR049712">
    <property type="entry name" value="Poly_export"/>
</dbReference>
<dbReference type="PANTHER" id="PTHR33619">
    <property type="entry name" value="POLYSACCHARIDE EXPORT PROTEIN GFCE-RELATED"/>
    <property type="match status" value="1"/>
</dbReference>
<sequence>MNRFRLSWLASLTALSLATAAGAEDTLALSQGDTLRIRIFGHPDLTDTYEIGSGGILAIPGLGRITGVTSLAQARDAIGTLIDQNLGLDPDSYSVTLGPLRAVTVGGHVGDPGDIPYSVGIRVAQAIARAGGLSAPRLSSNITEVALISQEQERLALAEQRLAEALMTRARIDAEISGAETFELPPDVVPLVGEAKAEELRQGQLRLLAGSIESYESTLRRIKAATDINSQNITARQASAESLQKQFDLVRRDLERISPLIDKGAITGERVLSLRRDFAEIEGLVAEAVSSLSQARTQQVVLDEELKALDLQREFDLTSQIIAIETEIVSATTSREGIVQTLDAAGAASLPLNFRTRDSDCRLTILRENPDGTPALLSADALTPLQPGDHLEVGRQTRECPALLSETGFLR</sequence>
<evidence type="ECO:0000256" key="1">
    <source>
        <dbReference type="SAM" id="SignalP"/>
    </source>
</evidence>
<dbReference type="InterPro" id="IPR019554">
    <property type="entry name" value="Soluble_ligand-bd"/>
</dbReference>
<organism evidence="4 5">
    <name type="scientific">Ruegeria marina</name>
    <dbReference type="NCBI Taxonomy" id="639004"/>
    <lineage>
        <taxon>Bacteria</taxon>
        <taxon>Pseudomonadati</taxon>
        <taxon>Pseudomonadota</taxon>
        <taxon>Alphaproteobacteria</taxon>
        <taxon>Rhodobacterales</taxon>
        <taxon>Roseobacteraceae</taxon>
        <taxon>Ruegeria</taxon>
    </lineage>
</organism>
<evidence type="ECO:0000259" key="3">
    <source>
        <dbReference type="Pfam" id="PF25994"/>
    </source>
</evidence>
<keyword evidence="5" id="KW-1185">Reference proteome</keyword>
<dbReference type="InterPro" id="IPR058781">
    <property type="entry name" value="HH_AprE-like"/>
</dbReference>
<feature type="domain" description="AprE-like long alpha-helical hairpin" evidence="3">
    <location>
        <begin position="153"/>
        <end position="331"/>
    </location>
</feature>
<dbReference type="EMBL" id="FMZV01000008">
    <property type="protein sequence ID" value="SDD54061.1"/>
    <property type="molecule type" value="Genomic_DNA"/>
</dbReference>
<feature type="signal peptide" evidence="1">
    <location>
        <begin position="1"/>
        <end position="23"/>
    </location>
</feature>
<keyword evidence="1" id="KW-0732">Signal</keyword>
<evidence type="ECO:0000313" key="4">
    <source>
        <dbReference type="EMBL" id="SDD54061.1"/>
    </source>
</evidence>
<dbReference type="STRING" id="639004.SAMN04488239_10886"/>
<feature type="domain" description="Soluble ligand binding" evidence="2">
    <location>
        <begin position="103"/>
        <end position="135"/>
    </location>
</feature>
<reference evidence="5" key="1">
    <citation type="submission" date="2016-10" db="EMBL/GenBank/DDBJ databases">
        <authorList>
            <person name="Varghese N."/>
            <person name="Submissions S."/>
        </authorList>
    </citation>
    <scope>NUCLEOTIDE SEQUENCE [LARGE SCALE GENOMIC DNA]</scope>
    <source>
        <strain evidence="5">CGMCC 1.9108</strain>
    </source>
</reference>
<dbReference type="AlphaFoldDB" id="A0A1G6VKK5"/>
<dbReference type="Gene3D" id="3.10.560.10">
    <property type="entry name" value="Outer membrane lipoprotein wza domain like"/>
    <property type="match status" value="1"/>
</dbReference>
<evidence type="ECO:0000259" key="2">
    <source>
        <dbReference type="Pfam" id="PF10531"/>
    </source>
</evidence>
<feature type="chain" id="PRO_5011534532" evidence="1">
    <location>
        <begin position="24"/>
        <end position="411"/>
    </location>
</feature>
<dbReference type="PANTHER" id="PTHR33619:SF3">
    <property type="entry name" value="POLYSACCHARIDE EXPORT PROTEIN GFCE-RELATED"/>
    <property type="match status" value="1"/>
</dbReference>
<dbReference type="Pfam" id="PF10531">
    <property type="entry name" value="SLBB"/>
    <property type="match status" value="1"/>
</dbReference>
<dbReference type="GO" id="GO:0015159">
    <property type="term" value="F:polysaccharide transmembrane transporter activity"/>
    <property type="evidence" value="ECO:0007669"/>
    <property type="project" value="InterPro"/>
</dbReference>
<name>A0A1G6VKK5_9RHOB</name>